<protein>
    <recommendedName>
        <fullName evidence="5">Protein transport protein SEC31</fullName>
    </recommendedName>
    <alternativeName>
        <fullName evidence="4">Protein transport protein sec31</fullName>
    </alternativeName>
</protein>
<dbReference type="Pfam" id="PF07304">
    <property type="entry name" value="SRA1"/>
    <property type="match status" value="1"/>
</dbReference>
<evidence type="ECO:0000256" key="9">
    <source>
        <dbReference type="ARBA" id="ARBA00022824"/>
    </source>
</evidence>
<feature type="compositionally biased region" description="Pro residues" evidence="16">
    <location>
        <begin position="1231"/>
        <end position="1243"/>
    </location>
</feature>
<evidence type="ECO:0000259" key="17">
    <source>
        <dbReference type="Pfam" id="PF07304"/>
    </source>
</evidence>
<dbReference type="EMBL" id="KN824279">
    <property type="protein sequence ID" value="KIM33071.1"/>
    <property type="molecule type" value="Genomic_DNA"/>
</dbReference>
<dbReference type="PROSITE" id="PS00678">
    <property type="entry name" value="WD_REPEATS_1"/>
    <property type="match status" value="1"/>
</dbReference>
<feature type="compositionally biased region" description="Low complexity" evidence="16">
    <location>
        <begin position="1244"/>
        <end position="1254"/>
    </location>
</feature>
<evidence type="ECO:0000256" key="2">
    <source>
        <dbReference type="ARBA" id="ARBA00004397"/>
    </source>
</evidence>
<dbReference type="OrthoDB" id="542917at2759"/>
<proteinExistence type="inferred from homology"/>
<feature type="region of interest" description="Disordered" evidence="16">
    <location>
        <begin position="1002"/>
        <end position="1299"/>
    </location>
</feature>
<dbReference type="GO" id="GO:0015031">
    <property type="term" value="P:protein transport"/>
    <property type="evidence" value="ECO:0007669"/>
    <property type="project" value="UniProtKB-KW"/>
</dbReference>
<evidence type="ECO:0000256" key="5">
    <source>
        <dbReference type="ARBA" id="ARBA00021236"/>
    </source>
</evidence>
<feature type="compositionally biased region" description="Low complexity" evidence="16">
    <location>
        <begin position="1025"/>
        <end position="1036"/>
    </location>
</feature>
<evidence type="ECO:0000256" key="3">
    <source>
        <dbReference type="ARBA" id="ARBA00009358"/>
    </source>
</evidence>
<dbReference type="SUPFAM" id="SSF50978">
    <property type="entry name" value="WD40 repeat-like"/>
    <property type="match status" value="1"/>
</dbReference>
<dbReference type="STRING" id="933852.A0A0C3BNP5"/>
<evidence type="ECO:0000313" key="18">
    <source>
        <dbReference type="EMBL" id="KIM33071.1"/>
    </source>
</evidence>
<feature type="compositionally biased region" description="Low complexity" evidence="16">
    <location>
        <begin position="916"/>
        <end position="939"/>
    </location>
</feature>
<dbReference type="PROSITE" id="PS50082">
    <property type="entry name" value="WD_REPEATS_2"/>
    <property type="match status" value="2"/>
</dbReference>
<keyword evidence="12" id="KW-0472">Membrane</keyword>
<comment type="function">
    <text evidence="14">Component of the coat protein complex II (COPII) which promotes the formation of transport vesicles from the endoplasmic reticulum (ER). The coat has two main functions, the physical deformation of the endoplasmic reticulum membrane into vesicles and the selection of cargo molecules.</text>
</comment>
<dbReference type="GO" id="GO:0005789">
    <property type="term" value="C:endoplasmic reticulum membrane"/>
    <property type="evidence" value="ECO:0007669"/>
    <property type="project" value="UniProtKB-SubCell"/>
</dbReference>
<evidence type="ECO:0000256" key="4">
    <source>
        <dbReference type="ARBA" id="ARBA00013507"/>
    </source>
</evidence>
<dbReference type="InterPro" id="IPR001680">
    <property type="entry name" value="WD40_rpt"/>
</dbReference>
<comment type="similarity">
    <text evidence="3">Belongs to the WD repeat SEC31 family.</text>
</comment>
<dbReference type="GO" id="GO:0030127">
    <property type="term" value="C:COPII vesicle coat"/>
    <property type="evidence" value="ECO:0007669"/>
    <property type="project" value="TreeGrafter"/>
</dbReference>
<keyword evidence="6" id="KW-0813">Transport</keyword>
<dbReference type="PANTHER" id="PTHR13923">
    <property type="entry name" value="SEC31-RELATED PROTEIN"/>
    <property type="match status" value="1"/>
</dbReference>
<evidence type="ECO:0000313" key="19">
    <source>
        <dbReference type="Proteomes" id="UP000054097"/>
    </source>
</evidence>
<feature type="compositionally biased region" description="Pro residues" evidence="16">
    <location>
        <begin position="1199"/>
        <end position="1224"/>
    </location>
</feature>
<evidence type="ECO:0000256" key="11">
    <source>
        <dbReference type="ARBA" id="ARBA00022927"/>
    </source>
</evidence>
<gene>
    <name evidence="18" type="ORF">M408DRAFT_326730</name>
</gene>
<dbReference type="GO" id="GO:0005198">
    <property type="term" value="F:structural molecule activity"/>
    <property type="evidence" value="ECO:0007669"/>
    <property type="project" value="TreeGrafter"/>
</dbReference>
<evidence type="ECO:0000256" key="1">
    <source>
        <dbReference type="ARBA" id="ARBA00004299"/>
    </source>
</evidence>
<dbReference type="Proteomes" id="UP000054097">
    <property type="component" value="Unassembled WGS sequence"/>
</dbReference>
<dbReference type="PROSITE" id="PS50294">
    <property type="entry name" value="WD_REPEATS_REGION"/>
    <property type="match status" value="1"/>
</dbReference>
<reference evidence="18 19" key="1">
    <citation type="submission" date="2014-04" db="EMBL/GenBank/DDBJ databases">
        <authorList>
            <consortium name="DOE Joint Genome Institute"/>
            <person name="Kuo A."/>
            <person name="Zuccaro A."/>
            <person name="Kohler A."/>
            <person name="Nagy L.G."/>
            <person name="Floudas D."/>
            <person name="Copeland A."/>
            <person name="Barry K.W."/>
            <person name="Cichocki N."/>
            <person name="Veneault-Fourrey C."/>
            <person name="LaButti K."/>
            <person name="Lindquist E.A."/>
            <person name="Lipzen A."/>
            <person name="Lundell T."/>
            <person name="Morin E."/>
            <person name="Murat C."/>
            <person name="Sun H."/>
            <person name="Tunlid A."/>
            <person name="Henrissat B."/>
            <person name="Grigoriev I.V."/>
            <person name="Hibbett D.S."/>
            <person name="Martin F."/>
            <person name="Nordberg H.P."/>
            <person name="Cantor M.N."/>
            <person name="Hua S.X."/>
        </authorList>
    </citation>
    <scope>NUCLEOTIDE SEQUENCE [LARGE SCALE GENOMIC DNA]</scope>
    <source>
        <strain evidence="18 19">MAFF 305830</strain>
    </source>
</reference>
<dbReference type="HOGENOM" id="CLU_003033_2_0_1"/>
<feature type="compositionally biased region" description="Basic and acidic residues" evidence="16">
    <location>
        <begin position="520"/>
        <end position="539"/>
    </location>
</feature>
<evidence type="ECO:0000256" key="16">
    <source>
        <dbReference type="SAM" id="MobiDB-lite"/>
    </source>
</evidence>
<feature type="repeat" description="WD" evidence="15">
    <location>
        <begin position="123"/>
        <end position="165"/>
    </location>
</feature>
<evidence type="ECO:0000256" key="12">
    <source>
        <dbReference type="ARBA" id="ARBA00023136"/>
    </source>
</evidence>
<dbReference type="InterPro" id="IPR036322">
    <property type="entry name" value="WD40_repeat_dom_sf"/>
</dbReference>
<dbReference type="GO" id="GO:0090110">
    <property type="term" value="P:COPII-coated vesicle cargo loading"/>
    <property type="evidence" value="ECO:0007669"/>
    <property type="project" value="TreeGrafter"/>
</dbReference>
<reference evidence="19" key="2">
    <citation type="submission" date="2015-01" db="EMBL/GenBank/DDBJ databases">
        <title>Evolutionary Origins and Diversification of the Mycorrhizal Mutualists.</title>
        <authorList>
            <consortium name="DOE Joint Genome Institute"/>
            <consortium name="Mycorrhizal Genomics Consortium"/>
            <person name="Kohler A."/>
            <person name="Kuo A."/>
            <person name="Nagy L.G."/>
            <person name="Floudas D."/>
            <person name="Copeland A."/>
            <person name="Barry K.W."/>
            <person name="Cichocki N."/>
            <person name="Veneault-Fourrey C."/>
            <person name="LaButti K."/>
            <person name="Lindquist E.A."/>
            <person name="Lipzen A."/>
            <person name="Lundell T."/>
            <person name="Morin E."/>
            <person name="Murat C."/>
            <person name="Riley R."/>
            <person name="Ohm R."/>
            <person name="Sun H."/>
            <person name="Tunlid A."/>
            <person name="Henrissat B."/>
            <person name="Grigoriev I.V."/>
            <person name="Hibbett D.S."/>
            <person name="Martin F."/>
        </authorList>
    </citation>
    <scope>NUCLEOTIDE SEQUENCE [LARGE SCALE GENOMIC DNA]</scope>
    <source>
        <strain evidence="19">MAFF 305830</strain>
    </source>
</reference>
<evidence type="ECO:0000256" key="14">
    <source>
        <dbReference type="ARBA" id="ARBA00025471"/>
    </source>
</evidence>
<organism evidence="18 19">
    <name type="scientific">Serendipita vermifera MAFF 305830</name>
    <dbReference type="NCBI Taxonomy" id="933852"/>
    <lineage>
        <taxon>Eukaryota</taxon>
        <taxon>Fungi</taxon>
        <taxon>Dikarya</taxon>
        <taxon>Basidiomycota</taxon>
        <taxon>Agaricomycotina</taxon>
        <taxon>Agaricomycetes</taxon>
        <taxon>Sebacinales</taxon>
        <taxon>Serendipitaceae</taxon>
        <taxon>Serendipita</taxon>
    </lineage>
</organism>
<dbReference type="FunFam" id="2.130.10.10:FF:000193">
    <property type="entry name" value="Protein transport protein SEC31, putative"/>
    <property type="match status" value="1"/>
</dbReference>
<dbReference type="InterPro" id="IPR015943">
    <property type="entry name" value="WD40/YVTN_repeat-like_dom_sf"/>
</dbReference>
<dbReference type="Gene3D" id="2.130.10.10">
    <property type="entry name" value="YVTN repeat-like/Quinoprotein amine dehydrogenase"/>
    <property type="match status" value="1"/>
</dbReference>
<dbReference type="GO" id="GO:0070971">
    <property type="term" value="C:endoplasmic reticulum exit site"/>
    <property type="evidence" value="ECO:0007669"/>
    <property type="project" value="TreeGrafter"/>
</dbReference>
<dbReference type="Gene3D" id="1.25.40.1030">
    <property type="match status" value="1"/>
</dbReference>
<feature type="region of interest" description="Disordered" evidence="16">
    <location>
        <begin position="913"/>
        <end position="939"/>
    </location>
</feature>
<keyword evidence="19" id="KW-1185">Reference proteome</keyword>
<keyword evidence="8" id="KW-0677">Repeat</keyword>
<feature type="compositionally biased region" description="Pro residues" evidence="16">
    <location>
        <begin position="1093"/>
        <end position="1124"/>
    </location>
</feature>
<dbReference type="GO" id="GO:0007029">
    <property type="term" value="P:endoplasmic reticulum organization"/>
    <property type="evidence" value="ECO:0007669"/>
    <property type="project" value="TreeGrafter"/>
</dbReference>
<evidence type="ECO:0000256" key="8">
    <source>
        <dbReference type="ARBA" id="ARBA00022737"/>
    </source>
</evidence>
<dbReference type="Pfam" id="PF00400">
    <property type="entry name" value="WD40"/>
    <property type="match status" value="2"/>
</dbReference>
<evidence type="ECO:0000256" key="6">
    <source>
        <dbReference type="ARBA" id="ARBA00022448"/>
    </source>
</evidence>
<feature type="repeat" description="WD" evidence="15">
    <location>
        <begin position="268"/>
        <end position="310"/>
    </location>
</feature>
<dbReference type="InterPro" id="IPR019775">
    <property type="entry name" value="WD40_repeat_CS"/>
</dbReference>
<sequence>MKLKLIHRTSTIAWSPASSVPILATGTVAGALDESFSNDSRLEIWSPNFLDRDEYDLGAEGHSQNLQSITTSSRFNRLAWGAVDASHPQGIIAAGMENGELGLWDPTKIIAQADAAEASIFKNKAHDGPIRGLDFNPIAKNLLASGATNGQLFIWDLKDPTSPYSPGGRSSRLDEITSLSWNTGVQQILASSSSTGFTVVWDLRGKREVVALSYTAGGGPMQSSRRGQSAVAWHPGNSTRLVTASEDDASPIIMLWDLRNARAPEKILNGHDKGILSLSWCKEDPDLLLSCGKDSRTVAWNPQSGEVIGELPIASNWAYQVEWCPRDPDILATASFDGTIGIHSIQSTNQEAGAPPTPSASDDVFAPSYHQNFETTLSLKQPPKWLKRPVGGTFGYGGLFVTISNLAGATGQHQSGVVHLHSIKTEGDIIKRANALAEASKDPSALTAFAEKQASESTTNANDEVSWKALSSMFKSGSRDELIALLGFSKEKIAARVAEAVKNLQGSTPTATTGPLPAVKTEEGEAEKSEPEVTVKTEPEEPSLYSSQSSEAADSTASLFAGTPQGNAEVDFFSTMGGIPSALPPHMQVPHKDHKGETSAAATHGSPTPSSAPSEIVKNYTFRIYPDGESDVDRLVTQALVLGDFAAGVELCLSAERYADAILLAVRGGPELLKKTQKAYFAKSTTDLPYLRLYQSIVGSDLADVVQNADLKDWQEVFVILCTYATQEEFAGLTEQLGLRLEYQGSLVRSSDGEGADEKAKSLRKHATLCYLAAGNLEKVVNIWVEEMGEEQEAYAAQPDQAPKNTSRYTSHAQALQTLVEKVTVFRSAVKYTDIDLETPTTSSTVAESGARTYKLASLYDRYMEYADLLATQGLLELASTYILLTPKDYNAGDGSDSPFRFGRERLLVAAGKQQTPASAPAAPAAPATTTTSKGPAAAPAIAKTTAARITGANPYGAPSYPVAMPSAPTSYGGYPQPVNNGYPHPSTGGYAPYGGQQSIYGHPSNINAGPMVPVPPPAVNTGYTPPGSTAPTPISTAPPPPMPAALRKDIPGWNDPPLAPSRRTPIPAVAPAITNPLPNSPPIQNTSFYNPMPGPTGTPPPPRAGPGGAPPPPRAGAGPPPPAGRGHPPASVPPPPRAGSIPPSTLGAHSQPGPYGSRPSSVGPPPNPYDARPPSTDPASMGRYAPPRADSVGVAGGPLPPPKPDHIPPPPMRGGGPYAPPPSSLDTHQGPPPVARAPPPPRAGGAPPVVRSGPGAGGSYAPPPASVAPPAPAPPPPAPAPAKPVGPKYPPGDRSHMPESVKGIWQILAAELENFKKITPKRTGDDVERRMNIMFDSLNCATLSIPVVQQLLEICDAFQQKNPGAALQVHLQMLTEGSRGGDDITVWMPALKQLCQRMLG</sequence>
<evidence type="ECO:0000256" key="10">
    <source>
        <dbReference type="ARBA" id="ARBA00022892"/>
    </source>
</evidence>
<evidence type="ECO:0000256" key="7">
    <source>
        <dbReference type="ARBA" id="ARBA00022574"/>
    </source>
</evidence>
<evidence type="ECO:0000256" key="13">
    <source>
        <dbReference type="ARBA" id="ARBA00023329"/>
    </source>
</evidence>
<feature type="compositionally biased region" description="Pro residues" evidence="16">
    <location>
        <begin position="1262"/>
        <end position="1291"/>
    </location>
</feature>
<feature type="region of interest" description="Disordered" evidence="16">
    <location>
        <begin position="506"/>
        <end position="561"/>
    </location>
</feature>
<feature type="compositionally biased region" description="Polar residues" evidence="16">
    <location>
        <begin position="544"/>
        <end position="558"/>
    </location>
</feature>
<comment type="subcellular location">
    <subcellularLocation>
        <location evidence="1">Cytoplasmic vesicle</location>
        <location evidence="1">COPII-coated vesicle membrane</location>
        <topology evidence="1">Peripheral membrane protein</topology>
        <orientation evidence="1">Cytoplasmic side</orientation>
    </subcellularLocation>
    <subcellularLocation>
        <location evidence="2">Endoplasmic reticulum membrane</location>
        <topology evidence="2">Peripheral membrane protein</topology>
        <orientation evidence="2">Cytoplasmic side</orientation>
    </subcellularLocation>
</comment>
<keyword evidence="13" id="KW-0968">Cytoplasmic vesicle</keyword>
<keyword evidence="7 15" id="KW-0853">WD repeat</keyword>
<evidence type="ECO:0000256" key="15">
    <source>
        <dbReference type="PROSITE-ProRule" id="PRU00221"/>
    </source>
</evidence>
<feature type="region of interest" description="Disordered" evidence="16">
    <location>
        <begin position="588"/>
        <end position="614"/>
    </location>
</feature>
<dbReference type="InterPro" id="IPR009917">
    <property type="entry name" value="SRA1/Sec31"/>
</dbReference>
<dbReference type="SMART" id="SM00320">
    <property type="entry name" value="WD40"/>
    <property type="match status" value="6"/>
</dbReference>
<keyword evidence="11" id="KW-0653">Protein transport</keyword>
<dbReference type="PANTHER" id="PTHR13923:SF11">
    <property type="entry name" value="SECRETORY 31, ISOFORM D"/>
    <property type="match status" value="1"/>
</dbReference>
<dbReference type="InterPro" id="IPR040251">
    <property type="entry name" value="SEC31-like"/>
</dbReference>
<accession>A0A0C3BNP5</accession>
<keyword evidence="9" id="KW-0256">Endoplasmic reticulum</keyword>
<name>A0A0C3BNP5_SERVB</name>
<feature type="domain" description="SRA1/Sec31" evidence="17">
    <location>
        <begin position="1261"/>
        <end position="1395"/>
    </location>
</feature>
<dbReference type="Gene3D" id="1.20.940.10">
    <property type="entry name" value="Functional domain of the splicing factor Prp18"/>
    <property type="match status" value="1"/>
</dbReference>
<keyword evidence="10" id="KW-0931">ER-Golgi transport</keyword>